<keyword evidence="2" id="KW-1185">Reference proteome</keyword>
<name>A0A835BNV6_9POAL</name>
<reference evidence="1" key="1">
    <citation type="submission" date="2020-07" db="EMBL/GenBank/DDBJ databases">
        <title>Genome sequence and genetic diversity analysis of an under-domesticated orphan crop, white fonio (Digitaria exilis).</title>
        <authorList>
            <person name="Bennetzen J.L."/>
            <person name="Chen S."/>
            <person name="Ma X."/>
            <person name="Wang X."/>
            <person name="Yssel A.E.J."/>
            <person name="Chaluvadi S.R."/>
            <person name="Johnson M."/>
            <person name="Gangashetty P."/>
            <person name="Hamidou F."/>
            <person name="Sanogo M.D."/>
            <person name="Zwaenepoel A."/>
            <person name="Wallace J."/>
            <person name="Van De Peer Y."/>
            <person name="Van Deynze A."/>
        </authorList>
    </citation>
    <scope>NUCLEOTIDE SEQUENCE</scope>
    <source>
        <tissue evidence="1">Leaves</tissue>
    </source>
</reference>
<dbReference type="AlphaFoldDB" id="A0A835BNV6"/>
<dbReference type="Proteomes" id="UP000636709">
    <property type="component" value="Unassembled WGS sequence"/>
</dbReference>
<protein>
    <submittedName>
        <fullName evidence="1">Uncharacterized protein</fullName>
    </submittedName>
</protein>
<evidence type="ECO:0000313" key="1">
    <source>
        <dbReference type="EMBL" id="KAF8703749.1"/>
    </source>
</evidence>
<dbReference type="EMBL" id="JACEFO010001777">
    <property type="protein sequence ID" value="KAF8703749.1"/>
    <property type="molecule type" value="Genomic_DNA"/>
</dbReference>
<comment type="caution">
    <text evidence="1">The sequence shown here is derived from an EMBL/GenBank/DDBJ whole genome shotgun (WGS) entry which is preliminary data.</text>
</comment>
<gene>
    <name evidence="1" type="ORF">HU200_031836</name>
</gene>
<sequence length="190" mass="21124">MLSLKPLWPPRLERDNNHCHYGKEWTWHCLPEPPFDRMDVASYALHPDGLSDDLDTPGHLCSCEGAVVTGGGRPSWKLGKEKMFGEGPNERHVGATLLYMGGGSGADERLCLVQCVSIDDGDADEDQLEEEEGVVSRPTAGYRYRLTTFSLSYDTNGDLTSGETCRVQWYRVPREITQASSASEPVAFWL</sequence>
<organism evidence="1 2">
    <name type="scientific">Digitaria exilis</name>
    <dbReference type="NCBI Taxonomy" id="1010633"/>
    <lineage>
        <taxon>Eukaryota</taxon>
        <taxon>Viridiplantae</taxon>
        <taxon>Streptophyta</taxon>
        <taxon>Embryophyta</taxon>
        <taxon>Tracheophyta</taxon>
        <taxon>Spermatophyta</taxon>
        <taxon>Magnoliopsida</taxon>
        <taxon>Liliopsida</taxon>
        <taxon>Poales</taxon>
        <taxon>Poaceae</taxon>
        <taxon>PACMAD clade</taxon>
        <taxon>Panicoideae</taxon>
        <taxon>Panicodae</taxon>
        <taxon>Paniceae</taxon>
        <taxon>Anthephorinae</taxon>
        <taxon>Digitaria</taxon>
    </lineage>
</organism>
<accession>A0A835BNV6</accession>
<dbReference type="OrthoDB" id="715791at2759"/>
<evidence type="ECO:0000313" key="2">
    <source>
        <dbReference type="Proteomes" id="UP000636709"/>
    </source>
</evidence>
<proteinExistence type="predicted"/>